<dbReference type="AlphaFoldDB" id="A0A2B0LIK2"/>
<keyword evidence="5 7" id="KW-0044">Antibiotic</keyword>
<gene>
    <name evidence="9" type="ORF">COI93_18000</name>
    <name evidence="10" type="ORF">COI93_18010</name>
    <name evidence="11" type="ORF">COI93_18015</name>
    <name evidence="8" type="ORF">COI93_24125</name>
</gene>
<evidence type="ECO:0000313" key="8">
    <source>
        <dbReference type="EMBL" id="PFK28314.1"/>
    </source>
</evidence>
<evidence type="ECO:0000256" key="4">
    <source>
        <dbReference type="ARBA" id="ARBA00022789"/>
    </source>
</evidence>
<proteinExistence type="inferred from homology"/>
<comment type="function">
    <text evidence="7">Lanthionine-containing peptide antibiotic (lantibiotic) active on Gram-positive bacteria. The bactericidal activity of lantibiotics is based on depolarization of energized bacterial cytoplasmic membranes, initiated by the formation of aqueous transmembrane pores.</text>
</comment>
<comment type="PTM">
    <text evidence="7">Maturation of lantibiotics involves the enzymatic conversion of Thr, and Ser into dehydrated AA and the formation of thioether bonds with cysteine. This is followed by membrane translocation and cleavage of the modified precursor.</text>
</comment>
<dbReference type="InterPro" id="IPR007682">
    <property type="entry name" value="Lantibiotic_typ-A_Lactobact"/>
</dbReference>
<reference evidence="9 12" key="1">
    <citation type="submission" date="2017-09" db="EMBL/GenBank/DDBJ databases">
        <title>Large-scale bioinformatics analysis of Bacillus genomes uncovers conserved roles of natural products in bacterial physiology.</title>
        <authorList>
            <consortium name="Agbiome Team Llc"/>
            <person name="Bleich R.M."/>
            <person name="Grubbs K.J."/>
            <person name="Santa Maria K.C."/>
            <person name="Allen S.E."/>
            <person name="Farag S."/>
            <person name="Shank E.A."/>
            <person name="Bowers A."/>
        </authorList>
    </citation>
    <scope>NUCLEOTIDE SEQUENCE [LARGE SCALE GENOMIC DNA]</scope>
    <source>
        <strain evidence="9 12">AFS083043</strain>
    </source>
</reference>
<keyword evidence="2 7" id="KW-0929">Antimicrobial</keyword>
<evidence type="ECO:0000313" key="12">
    <source>
        <dbReference type="Proteomes" id="UP000242656"/>
    </source>
</evidence>
<comment type="similarity">
    <text evidence="1 7">Belongs to the type A lantibiotic family.</text>
</comment>
<comment type="caution">
    <text evidence="9">The sequence shown here is derived from an EMBL/GenBank/DDBJ whole genome shotgun (WGS) entry which is preliminary data.</text>
</comment>
<organism evidence="9 12">
    <name type="scientific">Bacillus cereus</name>
    <dbReference type="NCBI Taxonomy" id="1396"/>
    <lineage>
        <taxon>Bacteria</taxon>
        <taxon>Bacillati</taxon>
        <taxon>Bacillota</taxon>
        <taxon>Bacilli</taxon>
        <taxon>Bacillales</taxon>
        <taxon>Bacillaceae</taxon>
        <taxon>Bacillus</taxon>
        <taxon>Bacillus cereus group</taxon>
    </lineage>
</organism>
<evidence type="ECO:0000256" key="3">
    <source>
        <dbReference type="ARBA" id="ARBA00022784"/>
    </source>
</evidence>
<sequence length="43" mass="4555">MEELKNVVMTLTDEELQEAAGAAGCGWACSVTDDCPNSIFVCC</sequence>
<keyword evidence="3" id="KW-0883">Thioether bond</keyword>
<dbReference type="GO" id="GO:0005576">
    <property type="term" value="C:extracellular region"/>
    <property type="evidence" value="ECO:0007669"/>
    <property type="project" value="InterPro"/>
</dbReference>
<dbReference type="EMBL" id="NUWN01000075">
    <property type="protein sequence ID" value="PFK33798.1"/>
    <property type="molecule type" value="Genomic_DNA"/>
</dbReference>
<dbReference type="GO" id="GO:0005102">
    <property type="term" value="F:signaling receptor binding"/>
    <property type="evidence" value="ECO:0007669"/>
    <property type="project" value="UniProtKB-KW"/>
</dbReference>
<evidence type="ECO:0000313" key="10">
    <source>
        <dbReference type="EMBL" id="PFK33800.1"/>
    </source>
</evidence>
<evidence type="ECO:0000313" key="11">
    <source>
        <dbReference type="EMBL" id="PFK33801.1"/>
    </source>
</evidence>
<dbReference type="GO" id="GO:0031640">
    <property type="term" value="P:killing of cells of another organism"/>
    <property type="evidence" value="ECO:0007669"/>
    <property type="project" value="UniProtKB-UniRule"/>
</dbReference>
<dbReference type="EMBL" id="NUWN01000154">
    <property type="protein sequence ID" value="PFK28314.1"/>
    <property type="molecule type" value="Genomic_DNA"/>
</dbReference>
<evidence type="ECO:0000256" key="7">
    <source>
        <dbReference type="RuleBase" id="RU362078"/>
    </source>
</evidence>
<evidence type="ECO:0000256" key="5">
    <source>
        <dbReference type="ARBA" id="ARBA00023022"/>
    </source>
</evidence>
<keyword evidence="4 7" id="KW-0425">Lantibiotic</keyword>
<dbReference type="GO" id="GO:0042742">
    <property type="term" value="P:defense response to bacterium"/>
    <property type="evidence" value="ECO:0007669"/>
    <property type="project" value="UniProtKB-UniRule"/>
</dbReference>
<accession>A0A2B0LIK2</accession>
<evidence type="ECO:0000256" key="6">
    <source>
        <dbReference type="ARBA" id="ARBA00023048"/>
    </source>
</evidence>
<protein>
    <recommendedName>
        <fullName evidence="7">Lantibiotic</fullName>
    </recommendedName>
</protein>
<evidence type="ECO:0000256" key="2">
    <source>
        <dbReference type="ARBA" id="ARBA00022529"/>
    </source>
</evidence>
<evidence type="ECO:0000313" key="9">
    <source>
        <dbReference type="EMBL" id="PFK33798.1"/>
    </source>
</evidence>
<dbReference type="RefSeq" id="WP_098491939.1">
    <property type="nucleotide sequence ID" value="NZ_JBCLQQ010000006.1"/>
</dbReference>
<keyword evidence="6 7" id="KW-0078">Bacteriocin</keyword>
<dbReference type="EMBL" id="NUWN01000075">
    <property type="protein sequence ID" value="PFK33800.1"/>
    <property type="molecule type" value="Genomic_DNA"/>
</dbReference>
<dbReference type="Proteomes" id="UP000242656">
    <property type="component" value="Unassembled WGS sequence"/>
</dbReference>
<name>A0A2B0LIK2_BACCE</name>
<evidence type="ECO:0000256" key="1">
    <source>
        <dbReference type="ARBA" id="ARBA00009379"/>
    </source>
</evidence>
<dbReference type="EMBL" id="NUWN01000075">
    <property type="protein sequence ID" value="PFK33801.1"/>
    <property type="molecule type" value="Genomic_DNA"/>
</dbReference>
<dbReference type="Pfam" id="PF04604">
    <property type="entry name" value="L_biotic_typeA"/>
    <property type="match status" value="1"/>
</dbReference>